<feature type="active site" description="Proton donor" evidence="3">
    <location>
        <position position="731"/>
    </location>
</feature>
<evidence type="ECO:0000259" key="7">
    <source>
        <dbReference type="PROSITE" id="PS51845"/>
    </source>
</evidence>
<dbReference type="SUPFAM" id="SSF109604">
    <property type="entry name" value="HD-domain/PDEase-like"/>
    <property type="match status" value="1"/>
</dbReference>
<evidence type="ECO:0000256" key="1">
    <source>
        <dbReference type="ARBA" id="ARBA00022723"/>
    </source>
</evidence>
<feature type="binding site" evidence="4">
    <location>
        <position position="771"/>
    </location>
    <ligand>
        <name>AMP</name>
        <dbReference type="ChEBI" id="CHEBI:456215"/>
    </ligand>
</feature>
<evidence type="ECO:0000256" key="2">
    <source>
        <dbReference type="ARBA" id="ARBA00022801"/>
    </source>
</evidence>
<accession>A0A5A8CZ80</accession>
<dbReference type="PANTHER" id="PTHR11347">
    <property type="entry name" value="CYCLIC NUCLEOTIDE PHOSPHODIESTERASE"/>
    <property type="match status" value="1"/>
</dbReference>
<dbReference type="GO" id="GO:0007165">
    <property type="term" value="P:signal transduction"/>
    <property type="evidence" value="ECO:0007669"/>
    <property type="project" value="InterPro"/>
</dbReference>
<evidence type="ECO:0000313" key="8">
    <source>
        <dbReference type="EMBL" id="KAA0158472.1"/>
    </source>
</evidence>
<feature type="compositionally biased region" description="Gly residues" evidence="6">
    <location>
        <begin position="947"/>
        <end position="957"/>
    </location>
</feature>
<organism evidence="8 9">
    <name type="scientific">Cafeteria roenbergensis</name>
    <name type="common">Marine flagellate</name>
    <dbReference type="NCBI Taxonomy" id="33653"/>
    <lineage>
        <taxon>Eukaryota</taxon>
        <taxon>Sar</taxon>
        <taxon>Stramenopiles</taxon>
        <taxon>Bigyra</taxon>
        <taxon>Opalozoa</taxon>
        <taxon>Bicosoecida</taxon>
        <taxon>Cafeteriaceae</taxon>
        <taxon>Cafeteria</taxon>
    </lineage>
</organism>
<feature type="domain" description="PDEase" evidence="7">
    <location>
        <begin position="648"/>
        <end position="1088"/>
    </location>
</feature>
<evidence type="ECO:0000256" key="6">
    <source>
        <dbReference type="SAM" id="MobiDB-lite"/>
    </source>
</evidence>
<keyword evidence="2" id="KW-0378">Hydrolase</keyword>
<feature type="binding site" evidence="4">
    <location>
        <position position="1045"/>
    </location>
    <ligand>
        <name>AMP</name>
        <dbReference type="ChEBI" id="CHEBI:456215"/>
    </ligand>
</feature>
<dbReference type="AlphaFoldDB" id="A0A5A8CZ80"/>
<dbReference type="GO" id="GO:0004114">
    <property type="term" value="F:3',5'-cyclic-nucleotide phosphodiesterase activity"/>
    <property type="evidence" value="ECO:0007669"/>
    <property type="project" value="InterPro"/>
</dbReference>
<proteinExistence type="predicted"/>
<feature type="binding site" evidence="5">
    <location>
        <position position="735"/>
    </location>
    <ligand>
        <name>Zn(2+)</name>
        <dbReference type="ChEBI" id="CHEBI:29105"/>
        <label>1</label>
    </ligand>
</feature>
<feature type="binding site" evidence="5">
    <location>
        <position position="771"/>
    </location>
    <ligand>
        <name>Zn(2+)</name>
        <dbReference type="ChEBI" id="CHEBI:29105"/>
        <label>2</label>
    </ligand>
</feature>
<comment type="caution">
    <text evidence="8">The sequence shown here is derived from an EMBL/GenBank/DDBJ whole genome shotgun (WGS) entry which is preliminary data.</text>
</comment>
<feature type="binding site" evidence="5">
    <location>
        <position position="993"/>
    </location>
    <ligand>
        <name>Zn(2+)</name>
        <dbReference type="ChEBI" id="CHEBI:29105"/>
        <label>1</label>
    </ligand>
</feature>
<feature type="binding site" evidence="4">
    <location>
        <begin position="731"/>
        <end position="735"/>
    </location>
    <ligand>
        <name>AMP</name>
        <dbReference type="ChEBI" id="CHEBI:456215"/>
    </ligand>
</feature>
<dbReference type="InterPro" id="IPR023088">
    <property type="entry name" value="PDEase"/>
</dbReference>
<feature type="binding site" evidence="4">
    <location>
        <position position="993"/>
    </location>
    <ligand>
        <name>AMP</name>
        <dbReference type="ChEBI" id="CHEBI:456215"/>
    </ligand>
</feature>
<reference evidence="8 9" key="1">
    <citation type="submission" date="2019-07" db="EMBL/GenBank/DDBJ databases">
        <title>Genomes of Cafeteria roenbergensis.</title>
        <authorList>
            <person name="Fischer M.G."/>
            <person name="Hackl T."/>
            <person name="Roman M."/>
        </authorList>
    </citation>
    <scope>NUCLEOTIDE SEQUENCE [LARGE SCALE GENOMIC DNA]</scope>
    <source>
        <strain evidence="8 9">Cflag</strain>
    </source>
</reference>
<evidence type="ECO:0000256" key="4">
    <source>
        <dbReference type="PIRSR" id="PIRSR623088-2"/>
    </source>
</evidence>
<evidence type="ECO:0000313" key="9">
    <source>
        <dbReference type="Proteomes" id="UP000325113"/>
    </source>
</evidence>
<name>A0A5A8CZ80_CAFRO</name>
<feature type="binding site" evidence="5">
    <location>
        <position position="771"/>
    </location>
    <ligand>
        <name>Zn(2+)</name>
        <dbReference type="ChEBI" id="CHEBI:29105"/>
        <label>1</label>
    </ligand>
</feature>
<evidence type="ECO:0000256" key="3">
    <source>
        <dbReference type="PIRSR" id="PIRSR623088-1"/>
    </source>
</evidence>
<dbReference type="Gene3D" id="1.10.1300.10">
    <property type="entry name" value="3'5'-cyclic nucleotide phosphodiesterase, catalytic domain"/>
    <property type="match status" value="1"/>
</dbReference>
<dbReference type="Pfam" id="PF00233">
    <property type="entry name" value="PDEase_I"/>
    <property type="match status" value="2"/>
</dbReference>
<evidence type="ECO:0000256" key="5">
    <source>
        <dbReference type="PIRSR" id="PIRSR623088-3"/>
    </source>
</evidence>
<feature type="binding site" evidence="5">
    <location>
        <position position="770"/>
    </location>
    <ligand>
        <name>Zn(2+)</name>
        <dbReference type="ChEBI" id="CHEBI:29105"/>
        <label>1</label>
    </ligand>
</feature>
<dbReference type="PRINTS" id="PR00387">
    <property type="entry name" value="PDIESTERASE1"/>
</dbReference>
<gene>
    <name evidence="8" type="ORF">FNF31_05413</name>
</gene>
<dbReference type="PROSITE" id="PS51845">
    <property type="entry name" value="PDEASE_I_2"/>
    <property type="match status" value="1"/>
</dbReference>
<dbReference type="EMBL" id="VLTM01000067">
    <property type="protein sequence ID" value="KAA0158472.1"/>
    <property type="molecule type" value="Genomic_DNA"/>
</dbReference>
<feature type="region of interest" description="Disordered" evidence="6">
    <location>
        <begin position="930"/>
        <end position="961"/>
    </location>
</feature>
<dbReference type="Proteomes" id="UP000325113">
    <property type="component" value="Unassembled WGS sequence"/>
</dbReference>
<protein>
    <recommendedName>
        <fullName evidence="7">PDEase domain-containing protein</fullName>
    </recommendedName>
</protein>
<dbReference type="GO" id="GO:0046872">
    <property type="term" value="F:metal ion binding"/>
    <property type="evidence" value="ECO:0007669"/>
    <property type="project" value="UniProtKB-KW"/>
</dbReference>
<dbReference type="InterPro" id="IPR036971">
    <property type="entry name" value="PDEase_catalytic_dom_sf"/>
</dbReference>
<dbReference type="InterPro" id="IPR002073">
    <property type="entry name" value="PDEase_catalytic_dom"/>
</dbReference>
<keyword evidence="1 5" id="KW-0479">Metal-binding</keyword>
<sequence>MAFVVASGLSTQALLRESTTARVAEILTDTVVSSFNSALSGTVVDVTLRLAQAAEAGNLTTLHDQGATLSHRRHEPPHFARVDAINYLSTTAGAVPKARLAQIAFVDGSFMAVGYLDNESFTNVSSGWTGGLAYLQRPADESGFPGVGTVTAYAPELAVEAGEAARTNTSSVLPASIATRENFDPRDELWYRLAMRAARELNDAVEGGAEGVAHGVSDEVVWTPIANLSFAQIAPDGRVIHVGTTASTALRNPTTGEVIGVLGMDVGAEDALAGTLHDLAKRLYRLRTRTHLSLVEPYSKCTVASSVTRQVFLPLDSGTCSDVHGALLVGAPLDHVTGIAIEASRRLIAAANASAAELDPIDRRAFRTAYNLSDSNQVPFDIALPSVFGVLGPAMQDTSAVVGDVANTRNALLRSTKQDLVEEPYSLDTELKGPDAIAVADRHVIPNAALYGETSYGVINAFLQLPPLSTMMLVIAIDERDLGKYAGLPATITSGAIAVVLSMLVSVALVVLGSQLGGESSDSDQEMDVILSDLVSPDAIDAGTAPVAMALRLLSKMKRRLPLDRETRRYVSRLTDLMKRADMAEVQGGVNTTATAADVLTAAADSVGESRPGHQRVTSSSSSIAGLATAEAILSGDVDPRDALMLRPPQHRPPALSALPGVFEIASASLQQWSWSIFDFVNNHCRSNFLPAVGLATLRSWGTLERLHVPEVPVALYLSAVERAYRSPSYHNSLHGTDATHSMTWLLHSRRFDCLSDVERFAGVIAPAIHDVAHPGVNTGYLTSSGSRLALRYNDTSPLESFHVAASFELAAAMGDASPLLALAESDRAYARSLIIEIVLGTDMSRSMELTAKFVTAVSEADPVWKRMRRHHGDAGLTRVRIRPSLPGDVDVDNASGSDDVGSAGETGAGVVVPVRLALAAGRSRRRVAAASASATRGDGGSSPANRGGGSNLGGVSGASVASSYRRDDHGDLVVPALENVTTAMVFAMKCADIGHCCKPFDQHQEWSRRVVLEFCLQGRREAEAGGSPPPFMDEANLHTTHSSQAGFLGFVAVPMWRKLADWLPEASEPLAVAEANKATWDEVAFRGDEVERRVEGLARAGPENSGAMAAAVTANPTLDPMCAADLRKGLSENVTALIGTVAAPGDEDLHRFVGATMAMYHQQVIDEAAARAAAEQR</sequence>